<organism evidence="4 5">
    <name type="scientific">Herbihabitans rhizosphaerae</name>
    <dbReference type="NCBI Taxonomy" id="1872711"/>
    <lineage>
        <taxon>Bacteria</taxon>
        <taxon>Bacillati</taxon>
        <taxon>Actinomycetota</taxon>
        <taxon>Actinomycetes</taxon>
        <taxon>Pseudonocardiales</taxon>
        <taxon>Pseudonocardiaceae</taxon>
        <taxon>Herbihabitans</taxon>
    </lineage>
</organism>
<dbReference type="InterPro" id="IPR011008">
    <property type="entry name" value="Dimeric_a/b-barrel"/>
</dbReference>
<evidence type="ECO:0000313" key="5">
    <source>
        <dbReference type="Proteomes" id="UP000294257"/>
    </source>
</evidence>
<dbReference type="OrthoDB" id="668782at2"/>
<evidence type="ECO:0000259" key="3">
    <source>
        <dbReference type="Pfam" id="PF03795"/>
    </source>
</evidence>
<evidence type="ECO:0000256" key="2">
    <source>
        <dbReference type="SAM" id="MobiDB-lite"/>
    </source>
</evidence>
<dbReference type="PANTHER" id="PTHR35174:SF3">
    <property type="entry name" value="BLL7171 PROTEIN"/>
    <property type="match status" value="1"/>
</dbReference>
<comment type="caution">
    <text evidence="4">The sequence shown here is derived from an EMBL/GenBank/DDBJ whole genome shotgun (WGS) entry which is preliminary data.</text>
</comment>
<dbReference type="Gene3D" id="3.30.70.1060">
    <property type="entry name" value="Dimeric alpha+beta barrel"/>
    <property type="match status" value="1"/>
</dbReference>
<reference evidence="4 5" key="1">
    <citation type="submission" date="2019-02" db="EMBL/GenBank/DDBJ databases">
        <title>Genomic Encyclopedia of Type Strains, Phase IV (KMG-IV): sequencing the most valuable type-strain genomes for metagenomic binning, comparative biology and taxonomic classification.</title>
        <authorList>
            <person name="Goeker M."/>
        </authorList>
    </citation>
    <scope>NUCLEOTIDE SEQUENCE [LARGE SCALE GENOMIC DNA]</scope>
    <source>
        <strain evidence="4 5">DSM 101727</strain>
    </source>
</reference>
<dbReference type="EMBL" id="SGWQ01000001">
    <property type="protein sequence ID" value="RZS45139.1"/>
    <property type="molecule type" value="Genomic_DNA"/>
</dbReference>
<dbReference type="Pfam" id="PF03795">
    <property type="entry name" value="YCII"/>
    <property type="match status" value="1"/>
</dbReference>
<evidence type="ECO:0000256" key="1">
    <source>
        <dbReference type="ARBA" id="ARBA00007689"/>
    </source>
</evidence>
<feature type="domain" description="YCII-related" evidence="3">
    <location>
        <begin position="1"/>
        <end position="106"/>
    </location>
</feature>
<feature type="compositionally biased region" description="Basic and acidic residues" evidence="2">
    <location>
        <begin position="112"/>
        <end position="129"/>
    </location>
</feature>
<dbReference type="AlphaFoldDB" id="A0A4Q7L638"/>
<dbReference type="SUPFAM" id="SSF54909">
    <property type="entry name" value="Dimeric alpha+beta barrel"/>
    <property type="match status" value="1"/>
</dbReference>
<protein>
    <recommendedName>
        <fullName evidence="3">YCII-related domain-containing protein</fullName>
    </recommendedName>
</protein>
<feature type="region of interest" description="Disordered" evidence="2">
    <location>
        <begin position="108"/>
        <end position="129"/>
    </location>
</feature>
<proteinExistence type="inferred from homology"/>
<gene>
    <name evidence="4" type="ORF">EV193_1011026</name>
</gene>
<comment type="similarity">
    <text evidence="1">Belongs to the YciI family.</text>
</comment>
<accession>A0A4Q7L638</accession>
<dbReference type="Proteomes" id="UP000294257">
    <property type="component" value="Unassembled WGS sequence"/>
</dbReference>
<dbReference type="InterPro" id="IPR005545">
    <property type="entry name" value="YCII"/>
</dbReference>
<evidence type="ECO:0000313" key="4">
    <source>
        <dbReference type="EMBL" id="RZS45139.1"/>
    </source>
</evidence>
<dbReference type="RefSeq" id="WP_130342718.1">
    <property type="nucleotide sequence ID" value="NZ_SGWQ01000001.1"/>
</dbReference>
<name>A0A4Q7L638_9PSEU</name>
<dbReference type="PANTHER" id="PTHR35174">
    <property type="entry name" value="BLL7171 PROTEIN-RELATED"/>
    <property type="match status" value="1"/>
</dbReference>
<keyword evidence="5" id="KW-1185">Reference proteome</keyword>
<sequence>MKYMVMMHAGANATEELASWSQDDVKHMIGYMRDFNAELAEAGEFVDGQGLAFPEDAKFVRVRPDGEVTVTDGPFAEAKEFLMGFWILDVVSEERVIELAKRISLAPGKGGEPVHQEVEIRPIGEEPPV</sequence>